<dbReference type="EMBL" id="JH650993">
    <property type="protein sequence ID" value="EXA32659.1"/>
    <property type="molecule type" value="Genomic_DNA"/>
</dbReference>
<dbReference type="InterPro" id="IPR036864">
    <property type="entry name" value="Zn2-C6_fun-type_DNA-bd_sf"/>
</dbReference>
<dbReference type="AlphaFoldDB" id="W9NIV9"/>
<dbReference type="GO" id="GO:0008270">
    <property type="term" value="F:zinc ion binding"/>
    <property type="evidence" value="ECO:0007669"/>
    <property type="project" value="InterPro"/>
</dbReference>
<dbReference type="HOGENOM" id="CLU_446182_0_0_1"/>
<dbReference type="Gene3D" id="4.10.240.10">
    <property type="entry name" value="Zn(2)-C6 fungal-type DNA-binding domain"/>
    <property type="match status" value="1"/>
</dbReference>
<sequence length="710" mass="79590">MSTGQKLLVVLTSQDVLPTRANMKTGWYLPELVHPYNDLDGHVELVVASPKGGEAPVDPYSIEDSKNDEASQKFFKEKVHVWKNTQKLESFLGKSAEYVGIFFVGGHGPMFDLAIDPTSHALIREFYESNKLVSAVCHGPAALVNVKLSDGTYMVHGQTVTGFSNAEEDAYKFTDAMPFLLEDKLKEHGGQYEKADQLFGVKVVTSAPLSVPITANDWFPLRDSLPAPIQKEALSGDAQSSNMVNTGRPSMDCLPCRRRKLRCDLKPESCGQCRRANISCHGYRNVKDLAFRDQTRVARQKVVARQGYAYQPITFPSPMLDLNLDVEARCRDTFFLLYVTNLSRSCSSLPPLYNQATISKHLAYSVNAVSLAFSAVQFDSRELISTAFNRYSAAIGNLRHSLCEPTVFIGDEILQSILLLDLFEKLAAPSLGMPGSSMTHIRGAMSIIESRGKLNFASALSTQIARNILSHFIISCGITKTSILDSQVAVWKDLSGLIMDSKWDYMGILVDIVNLRAMLTKGIMIDDSKMNGRVFDIKCRLEYLADSLERSCGPVVVLLDDWQALDGEYDVYPNHFTMQLHDAVRMMRLEMEGLIRERCHEQNGDAINKIAKQICRSVTYCIMPQARSENSEPFTPMQKLECRILMAPLYQAAQLTTDNCVQEWIWRILEYMAEKGNMRIARDVLDLSKKRLDIDYWTIWAMAGCYATAA</sequence>
<dbReference type="SMART" id="SM00066">
    <property type="entry name" value="GAL4"/>
    <property type="match status" value="1"/>
</dbReference>
<evidence type="ECO:0000259" key="2">
    <source>
        <dbReference type="PROSITE" id="PS50048"/>
    </source>
</evidence>
<proteinExistence type="predicted"/>
<dbReference type="SUPFAM" id="SSF52317">
    <property type="entry name" value="Class I glutamine amidotransferase-like"/>
    <property type="match status" value="1"/>
</dbReference>
<dbReference type="PANTHER" id="PTHR38791">
    <property type="entry name" value="ZN(II)2CYS6 TRANSCRIPTION FACTOR (EUROFUNG)-RELATED-RELATED"/>
    <property type="match status" value="1"/>
</dbReference>
<dbReference type="Gene3D" id="3.40.50.880">
    <property type="match status" value="1"/>
</dbReference>
<evidence type="ECO:0000313" key="3">
    <source>
        <dbReference type="EMBL" id="EXA32659.1"/>
    </source>
</evidence>
<dbReference type="CDD" id="cd00067">
    <property type="entry name" value="GAL4"/>
    <property type="match status" value="1"/>
</dbReference>
<feature type="domain" description="Zn(2)-C6 fungal-type" evidence="2">
    <location>
        <begin position="252"/>
        <end position="280"/>
    </location>
</feature>
<dbReference type="CDD" id="cd03141">
    <property type="entry name" value="GATase1_Hsp31_like"/>
    <property type="match status" value="1"/>
</dbReference>
<dbReference type="InterPro" id="IPR002818">
    <property type="entry name" value="DJ-1/PfpI"/>
</dbReference>
<reference evidence="3" key="2">
    <citation type="submission" date="2012-05" db="EMBL/GenBank/DDBJ databases">
        <title>Annotation of the Genome Sequence of Fusarium oxysporum HDV247.</title>
        <authorList>
            <consortium name="The Broad Institute Genomics Platform"/>
            <person name="Ma L.-J."/>
            <person name="Corby-Kistler H."/>
            <person name="Broz K."/>
            <person name="Gale L.R."/>
            <person name="Jonkers W."/>
            <person name="O'Donnell K."/>
            <person name="Ploetz R."/>
            <person name="Steinberg C."/>
            <person name="Schwartz D.C."/>
            <person name="VanEtten H."/>
            <person name="Zhou S."/>
            <person name="Young S.K."/>
            <person name="Zeng Q."/>
            <person name="Gargeya S."/>
            <person name="Fitzgerald M."/>
            <person name="Abouelleil A."/>
            <person name="Alvarado L."/>
            <person name="Chapman S.B."/>
            <person name="Gainer-Dewar J."/>
            <person name="Goldberg J."/>
            <person name="Griggs A."/>
            <person name="Gujja S."/>
            <person name="Hansen M."/>
            <person name="Howarth C."/>
            <person name="Imamovic A."/>
            <person name="Ireland A."/>
            <person name="Larimer J."/>
            <person name="McCowan C."/>
            <person name="Murphy C."/>
            <person name="Pearson M."/>
            <person name="Poon T.W."/>
            <person name="Priest M."/>
            <person name="Roberts A."/>
            <person name="Saif S."/>
            <person name="Shea T."/>
            <person name="Sykes S."/>
            <person name="Wortman J."/>
            <person name="Nusbaum C."/>
            <person name="Birren B."/>
        </authorList>
    </citation>
    <scope>NUCLEOTIDE SEQUENCE</scope>
    <source>
        <strain evidence="3">HDV247</strain>
    </source>
</reference>
<reference evidence="3" key="1">
    <citation type="submission" date="2011-10" db="EMBL/GenBank/DDBJ databases">
        <title>The Genome Sequence of Fusarium oxysporum HDV247.</title>
        <authorList>
            <consortium name="The Broad Institute Genome Sequencing Platform"/>
            <person name="Ma L.-J."/>
            <person name="Gale L.R."/>
            <person name="Schwartz D.C."/>
            <person name="Zhou S."/>
            <person name="Corby-Kistler H."/>
            <person name="Young S.K."/>
            <person name="Zeng Q."/>
            <person name="Gargeya S."/>
            <person name="Fitzgerald M."/>
            <person name="Haas B."/>
            <person name="Abouelleil A."/>
            <person name="Alvarado L."/>
            <person name="Arachchi H.M."/>
            <person name="Berlin A."/>
            <person name="Brown A."/>
            <person name="Chapman S.B."/>
            <person name="Chen Z."/>
            <person name="Dunbar C."/>
            <person name="Freedman E."/>
            <person name="Gearin G."/>
            <person name="Goldberg J."/>
            <person name="Griggs A."/>
            <person name="Gujja S."/>
            <person name="Heiman D."/>
            <person name="Howarth C."/>
            <person name="Larson L."/>
            <person name="Lui A."/>
            <person name="MacDonald P.J.P."/>
            <person name="Montmayeur A."/>
            <person name="Murphy C."/>
            <person name="Neiman D."/>
            <person name="Pearson M."/>
            <person name="Priest M."/>
            <person name="Roberts A."/>
            <person name="Saif S."/>
            <person name="Shea T."/>
            <person name="Shenoy N."/>
            <person name="Sisk P."/>
            <person name="Stolte C."/>
            <person name="Sykes S."/>
            <person name="Wortman J."/>
            <person name="Nusbaum C."/>
            <person name="Birren B."/>
        </authorList>
    </citation>
    <scope>NUCLEOTIDE SEQUENCE [LARGE SCALE GENOMIC DNA]</scope>
    <source>
        <strain evidence="3">HDV247</strain>
    </source>
</reference>
<organism evidence="3">
    <name type="scientific">Fusarium oxysporum f. sp. pisi HDV247</name>
    <dbReference type="NCBI Taxonomy" id="1080344"/>
    <lineage>
        <taxon>Eukaryota</taxon>
        <taxon>Fungi</taxon>
        <taxon>Dikarya</taxon>
        <taxon>Ascomycota</taxon>
        <taxon>Pezizomycotina</taxon>
        <taxon>Sordariomycetes</taxon>
        <taxon>Hypocreomycetidae</taxon>
        <taxon>Hypocreales</taxon>
        <taxon>Nectriaceae</taxon>
        <taxon>Fusarium</taxon>
        <taxon>Fusarium oxysporum species complex</taxon>
    </lineage>
</organism>
<keyword evidence="1" id="KW-0539">Nucleus</keyword>
<dbReference type="GO" id="GO:0000981">
    <property type="term" value="F:DNA-binding transcription factor activity, RNA polymerase II-specific"/>
    <property type="evidence" value="ECO:0007669"/>
    <property type="project" value="InterPro"/>
</dbReference>
<gene>
    <name evidence="3" type="ORF">FOVG_16164</name>
</gene>
<name>W9NIV9_FUSOX</name>
<dbReference type="PROSITE" id="PS50048">
    <property type="entry name" value="ZN2_CY6_FUNGAL_2"/>
    <property type="match status" value="1"/>
</dbReference>
<dbReference type="InterPro" id="IPR029062">
    <property type="entry name" value="Class_I_gatase-like"/>
</dbReference>
<dbReference type="InterPro" id="IPR053175">
    <property type="entry name" value="DHMBA_Reg_Transcription_Factor"/>
</dbReference>
<dbReference type="Proteomes" id="UP000030751">
    <property type="component" value="Unassembled WGS sequence"/>
</dbReference>
<dbReference type="Pfam" id="PF01965">
    <property type="entry name" value="DJ-1_PfpI"/>
    <property type="match status" value="1"/>
</dbReference>
<evidence type="ECO:0000256" key="1">
    <source>
        <dbReference type="ARBA" id="ARBA00023242"/>
    </source>
</evidence>
<dbReference type="Pfam" id="PF00172">
    <property type="entry name" value="Zn_clus"/>
    <property type="match status" value="1"/>
</dbReference>
<accession>W9NIV9</accession>
<dbReference type="OrthoDB" id="5429770at2759"/>
<protein>
    <recommendedName>
        <fullName evidence="2">Zn(2)-C6 fungal-type domain-containing protein</fullName>
    </recommendedName>
</protein>
<dbReference type="SUPFAM" id="SSF57701">
    <property type="entry name" value="Zn2/Cys6 DNA-binding domain"/>
    <property type="match status" value="1"/>
</dbReference>
<dbReference type="PANTHER" id="PTHR38791:SF1">
    <property type="entry name" value="TRANSCRIPTION FACTOR, PUTATIVE-RELATED"/>
    <property type="match status" value="1"/>
</dbReference>
<dbReference type="InterPro" id="IPR001138">
    <property type="entry name" value="Zn2Cys6_DnaBD"/>
</dbReference>